<dbReference type="EMBL" id="JACEIK010003463">
    <property type="protein sequence ID" value="MCD9641807.1"/>
    <property type="molecule type" value="Genomic_DNA"/>
</dbReference>
<proteinExistence type="predicted"/>
<evidence type="ECO:0000313" key="1">
    <source>
        <dbReference type="EMBL" id="MCD9641807.1"/>
    </source>
</evidence>
<name>A0ABS8V455_DATST</name>
<organism evidence="1 2">
    <name type="scientific">Datura stramonium</name>
    <name type="common">Jimsonweed</name>
    <name type="synonym">Common thornapple</name>
    <dbReference type="NCBI Taxonomy" id="4076"/>
    <lineage>
        <taxon>Eukaryota</taxon>
        <taxon>Viridiplantae</taxon>
        <taxon>Streptophyta</taxon>
        <taxon>Embryophyta</taxon>
        <taxon>Tracheophyta</taxon>
        <taxon>Spermatophyta</taxon>
        <taxon>Magnoliopsida</taxon>
        <taxon>eudicotyledons</taxon>
        <taxon>Gunneridae</taxon>
        <taxon>Pentapetalae</taxon>
        <taxon>asterids</taxon>
        <taxon>lamiids</taxon>
        <taxon>Solanales</taxon>
        <taxon>Solanaceae</taxon>
        <taxon>Solanoideae</taxon>
        <taxon>Datureae</taxon>
        <taxon>Datura</taxon>
    </lineage>
</organism>
<dbReference type="Proteomes" id="UP000823775">
    <property type="component" value="Unassembled WGS sequence"/>
</dbReference>
<evidence type="ECO:0000313" key="2">
    <source>
        <dbReference type="Proteomes" id="UP000823775"/>
    </source>
</evidence>
<keyword evidence="2" id="KW-1185">Reference proteome</keyword>
<accession>A0ABS8V455</accession>
<gene>
    <name evidence="1" type="ORF">HAX54_028251</name>
</gene>
<reference evidence="1 2" key="1">
    <citation type="journal article" date="2021" name="BMC Genomics">
        <title>Datura genome reveals duplications of psychoactive alkaloid biosynthetic genes and high mutation rate following tissue culture.</title>
        <authorList>
            <person name="Rajewski A."/>
            <person name="Carter-House D."/>
            <person name="Stajich J."/>
            <person name="Litt A."/>
        </authorList>
    </citation>
    <scope>NUCLEOTIDE SEQUENCE [LARGE SCALE GENOMIC DNA]</scope>
    <source>
        <strain evidence="1">AR-01</strain>
    </source>
</reference>
<protein>
    <submittedName>
        <fullName evidence="1">Uncharacterized protein</fullName>
    </submittedName>
</protein>
<feature type="non-terminal residue" evidence="1">
    <location>
        <position position="1"/>
    </location>
</feature>
<comment type="caution">
    <text evidence="1">The sequence shown here is derived from an EMBL/GenBank/DDBJ whole genome shotgun (WGS) entry which is preliminary data.</text>
</comment>
<sequence length="71" mass="8276">KLASGRHTYAMACTTRRQRVVQTVRRTRVLALWPVRASNVQMTQNANPCWTRNLKLQNSIPIKQEHEALIY</sequence>